<feature type="domain" description="HAMP" evidence="3">
    <location>
        <begin position="220"/>
        <end position="272"/>
    </location>
</feature>
<dbReference type="SMART" id="SM00304">
    <property type="entry name" value="HAMP"/>
    <property type="match status" value="1"/>
</dbReference>
<sequence length="705" mass="78921">MNDAFHIAIERVLPRRISYRLALSYLLILCLFILVVVKTVAQVQHVTQRSQQFAREDLQKLLQVQNLALDIEGSTSALVLIFSSTQDKRKPAYDAVDAKKKHIDELILALTNSSKDEIELACLERVASTHQEFRQSYLNLFDEIELDNPDGAKKVFEEQVAPARQSFLTESAALLDLEKRNIKQRQEEEKRDLEQLKLEVIAISVIAVLCGLGLAFITQSSVVRPLNDLEQSALQIATGNYDSKVPLTRATEIAQAGIALNTMSDAIATREAEIEQLAYYDQLSHLPNRTLLLKTFTQTNLSNKAMILMDVARLKIVNETLGFGIGDNVIVETSKRLQHALRDYPDGSHYLAKFAGGQFALLCSATGTQTVTELVIQMISHLNHHLSTPIVCINHSVDVSMVYGIALANTETPNLNSLIRNAEVALYAAKANTQISAWYSDAQEASRLSHLSLLSDLRSALVKHELQMWLQPKVRLSDMHCYGFEALVRWQHPVRGFISPIEFVPFAERTGYISHVTEWMLKQAVQTLANWQETYPTLSIAVNVSTNDLRDQHFPDRVSQLLQQHKVNPERLKLELTESGIMEDPSSAIPLLHTLRDTGIGLSIDDFGTGHSSLAYLQQLPVTELKIDRSFVINIDQLSSTQRLVKTIIEMGHGLNLHVIAEGIETQAERDTLIELGCDAMQGYFASKPLYGAALENWLVTSKRV</sequence>
<evidence type="ECO:0000259" key="2">
    <source>
        <dbReference type="PROSITE" id="PS50883"/>
    </source>
</evidence>
<dbReference type="PROSITE" id="PS50885">
    <property type="entry name" value="HAMP"/>
    <property type="match status" value="1"/>
</dbReference>
<comment type="caution">
    <text evidence="5">The sequence shown here is derived from an EMBL/GenBank/DDBJ whole genome shotgun (WGS) entry which is preliminary data.</text>
</comment>
<dbReference type="CDD" id="cd06225">
    <property type="entry name" value="HAMP"/>
    <property type="match status" value="1"/>
</dbReference>
<feature type="domain" description="EAL" evidence="2">
    <location>
        <begin position="450"/>
        <end position="703"/>
    </location>
</feature>
<dbReference type="NCBIfam" id="TIGR00254">
    <property type="entry name" value="GGDEF"/>
    <property type="match status" value="1"/>
</dbReference>
<dbReference type="PANTHER" id="PTHR33121">
    <property type="entry name" value="CYCLIC DI-GMP PHOSPHODIESTERASE PDEF"/>
    <property type="match status" value="1"/>
</dbReference>
<evidence type="ECO:0000256" key="1">
    <source>
        <dbReference type="SAM" id="Phobius"/>
    </source>
</evidence>
<evidence type="ECO:0000313" key="5">
    <source>
        <dbReference type="EMBL" id="MFC0349077.1"/>
    </source>
</evidence>
<reference evidence="5 6" key="1">
    <citation type="submission" date="2024-09" db="EMBL/GenBank/DDBJ databases">
        <authorList>
            <person name="Sun Q."/>
            <person name="Mori K."/>
        </authorList>
    </citation>
    <scope>NUCLEOTIDE SEQUENCE [LARGE SCALE GENOMIC DNA]</scope>
    <source>
        <strain evidence="5 6">CCM 8677</strain>
    </source>
</reference>
<dbReference type="Gene3D" id="3.20.20.450">
    <property type="entry name" value="EAL domain"/>
    <property type="match status" value="1"/>
</dbReference>
<dbReference type="SUPFAM" id="SSF158472">
    <property type="entry name" value="HAMP domain-like"/>
    <property type="match status" value="1"/>
</dbReference>
<accession>A0ABV6IBN8</accession>
<dbReference type="InterPro" id="IPR029787">
    <property type="entry name" value="Nucleotide_cyclase"/>
</dbReference>
<dbReference type="SUPFAM" id="SSF55073">
    <property type="entry name" value="Nucleotide cyclase"/>
    <property type="match status" value="1"/>
</dbReference>
<dbReference type="PANTHER" id="PTHR33121:SF70">
    <property type="entry name" value="SIGNALING PROTEIN YKOW"/>
    <property type="match status" value="1"/>
</dbReference>
<name>A0ABV6IBN8_9BURK</name>
<dbReference type="PROSITE" id="PS50883">
    <property type="entry name" value="EAL"/>
    <property type="match status" value="1"/>
</dbReference>
<dbReference type="Pfam" id="PF00990">
    <property type="entry name" value="GGDEF"/>
    <property type="match status" value="1"/>
</dbReference>
<dbReference type="Pfam" id="PF12729">
    <property type="entry name" value="4HB_MCP_1"/>
    <property type="match status" value="1"/>
</dbReference>
<dbReference type="Pfam" id="PF00672">
    <property type="entry name" value="HAMP"/>
    <property type="match status" value="1"/>
</dbReference>
<dbReference type="EMBL" id="JBHLXJ010000004">
    <property type="protein sequence ID" value="MFC0349077.1"/>
    <property type="molecule type" value="Genomic_DNA"/>
</dbReference>
<dbReference type="Gene3D" id="3.30.70.270">
    <property type="match status" value="1"/>
</dbReference>
<dbReference type="SUPFAM" id="SSF141868">
    <property type="entry name" value="EAL domain-like"/>
    <property type="match status" value="1"/>
</dbReference>
<dbReference type="PROSITE" id="PS50887">
    <property type="entry name" value="GGDEF"/>
    <property type="match status" value="1"/>
</dbReference>
<evidence type="ECO:0000313" key="6">
    <source>
        <dbReference type="Proteomes" id="UP001589844"/>
    </source>
</evidence>
<dbReference type="CDD" id="cd01949">
    <property type="entry name" value="GGDEF"/>
    <property type="match status" value="1"/>
</dbReference>
<feature type="transmembrane region" description="Helical" evidence="1">
    <location>
        <begin position="22"/>
        <end position="41"/>
    </location>
</feature>
<dbReference type="Pfam" id="PF00563">
    <property type="entry name" value="EAL"/>
    <property type="match status" value="1"/>
</dbReference>
<organism evidence="5 6">
    <name type="scientific">Undibacterium danionis</name>
    <dbReference type="NCBI Taxonomy" id="1812100"/>
    <lineage>
        <taxon>Bacteria</taxon>
        <taxon>Pseudomonadati</taxon>
        <taxon>Pseudomonadota</taxon>
        <taxon>Betaproteobacteria</taxon>
        <taxon>Burkholderiales</taxon>
        <taxon>Oxalobacteraceae</taxon>
        <taxon>Undibacterium</taxon>
    </lineage>
</organism>
<protein>
    <submittedName>
        <fullName evidence="5">EAL domain-containing protein</fullName>
    </submittedName>
</protein>
<evidence type="ECO:0000259" key="4">
    <source>
        <dbReference type="PROSITE" id="PS50887"/>
    </source>
</evidence>
<gene>
    <name evidence="5" type="ORF">ACFFJH_04620</name>
</gene>
<dbReference type="SMART" id="SM00052">
    <property type="entry name" value="EAL"/>
    <property type="match status" value="1"/>
</dbReference>
<dbReference type="InterPro" id="IPR001633">
    <property type="entry name" value="EAL_dom"/>
</dbReference>
<keyword evidence="1" id="KW-1133">Transmembrane helix</keyword>
<dbReference type="SMART" id="SM00267">
    <property type="entry name" value="GGDEF"/>
    <property type="match status" value="1"/>
</dbReference>
<dbReference type="InterPro" id="IPR043128">
    <property type="entry name" value="Rev_trsase/Diguanyl_cyclase"/>
</dbReference>
<dbReference type="InterPro" id="IPR024478">
    <property type="entry name" value="HlyB_4HB_MCP"/>
</dbReference>
<dbReference type="InterPro" id="IPR003660">
    <property type="entry name" value="HAMP_dom"/>
</dbReference>
<keyword evidence="1" id="KW-0472">Membrane</keyword>
<dbReference type="InterPro" id="IPR035919">
    <property type="entry name" value="EAL_sf"/>
</dbReference>
<dbReference type="CDD" id="cd01948">
    <property type="entry name" value="EAL"/>
    <property type="match status" value="1"/>
</dbReference>
<dbReference type="InterPro" id="IPR000160">
    <property type="entry name" value="GGDEF_dom"/>
</dbReference>
<dbReference type="Proteomes" id="UP001589844">
    <property type="component" value="Unassembled WGS sequence"/>
</dbReference>
<dbReference type="RefSeq" id="WP_390210416.1">
    <property type="nucleotide sequence ID" value="NZ_JBHLXJ010000004.1"/>
</dbReference>
<evidence type="ECO:0000259" key="3">
    <source>
        <dbReference type="PROSITE" id="PS50885"/>
    </source>
</evidence>
<keyword evidence="6" id="KW-1185">Reference proteome</keyword>
<proteinExistence type="predicted"/>
<feature type="domain" description="GGDEF" evidence="4">
    <location>
        <begin position="302"/>
        <end position="442"/>
    </location>
</feature>
<dbReference type="InterPro" id="IPR050706">
    <property type="entry name" value="Cyclic-di-GMP_PDE-like"/>
</dbReference>
<dbReference type="Gene3D" id="6.10.340.10">
    <property type="match status" value="1"/>
</dbReference>
<keyword evidence="1" id="KW-0812">Transmembrane</keyword>